<evidence type="ECO:0000313" key="1">
    <source>
        <dbReference type="EMBL" id="MFH4976502.1"/>
    </source>
</evidence>
<gene>
    <name evidence="1" type="ORF">AB6A40_003211</name>
</gene>
<proteinExistence type="predicted"/>
<evidence type="ECO:0000313" key="2">
    <source>
        <dbReference type="Proteomes" id="UP001608902"/>
    </source>
</evidence>
<sequence length="98" mass="11746">MIKYWEMHISPNSQRIERRTWGTFGLVECASTNCNTNMAERLMTPESCDIHIVNGKLAVQACQPTIEQYLIQRNRWFDRKYRPETAIPFSKKFFRRKM</sequence>
<reference evidence="1 2" key="1">
    <citation type="submission" date="2024-08" db="EMBL/GenBank/DDBJ databases">
        <title>Gnathostoma spinigerum genome.</title>
        <authorList>
            <person name="Gonzalez-Bertolin B."/>
            <person name="Monzon S."/>
            <person name="Zaballos A."/>
            <person name="Jimenez P."/>
            <person name="Dekumyoy P."/>
            <person name="Varona S."/>
            <person name="Cuesta I."/>
            <person name="Sumanam S."/>
            <person name="Adisakwattana P."/>
            <person name="Gasser R.B."/>
            <person name="Hernandez-Gonzalez A."/>
            <person name="Young N.D."/>
            <person name="Perteguer M.J."/>
        </authorList>
    </citation>
    <scope>NUCLEOTIDE SEQUENCE [LARGE SCALE GENOMIC DNA]</scope>
    <source>
        <strain evidence="1">AL3</strain>
        <tissue evidence="1">Liver</tissue>
    </source>
</reference>
<keyword evidence="2" id="KW-1185">Reference proteome</keyword>
<comment type="caution">
    <text evidence="1">The sequence shown here is derived from an EMBL/GenBank/DDBJ whole genome shotgun (WGS) entry which is preliminary data.</text>
</comment>
<dbReference type="EMBL" id="JBGFUD010001598">
    <property type="protein sequence ID" value="MFH4976502.1"/>
    <property type="molecule type" value="Genomic_DNA"/>
</dbReference>
<organism evidence="1 2">
    <name type="scientific">Gnathostoma spinigerum</name>
    <dbReference type="NCBI Taxonomy" id="75299"/>
    <lineage>
        <taxon>Eukaryota</taxon>
        <taxon>Metazoa</taxon>
        <taxon>Ecdysozoa</taxon>
        <taxon>Nematoda</taxon>
        <taxon>Chromadorea</taxon>
        <taxon>Rhabditida</taxon>
        <taxon>Spirurina</taxon>
        <taxon>Gnathostomatomorpha</taxon>
        <taxon>Gnathostomatoidea</taxon>
        <taxon>Gnathostomatidae</taxon>
        <taxon>Gnathostoma</taxon>
    </lineage>
</organism>
<name>A0ABD6EIK0_9BILA</name>
<dbReference type="AlphaFoldDB" id="A0ABD6EIK0"/>
<accession>A0ABD6EIK0</accession>
<protein>
    <submittedName>
        <fullName evidence="1">Uncharacterized protein</fullName>
    </submittedName>
</protein>
<dbReference type="Proteomes" id="UP001608902">
    <property type="component" value="Unassembled WGS sequence"/>
</dbReference>